<proteinExistence type="predicted"/>
<organism evidence="2 3">
    <name type="scientific">Diploptera punctata</name>
    <name type="common">Pacific beetle cockroach</name>
    <dbReference type="NCBI Taxonomy" id="6984"/>
    <lineage>
        <taxon>Eukaryota</taxon>
        <taxon>Metazoa</taxon>
        <taxon>Ecdysozoa</taxon>
        <taxon>Arthropoda</taxon>
        <taxon>Hexapoda</taxon>
        <taxon>Insecta</taxon>
        <taxon>Pterygota</taxon>
        <taxon>Neoptera</taxon>
        <taxon>Polyneoptera</taxon>
        <taxon>Dictyoptera</taxon>
        <taxon>Blattodea</taxon>
        <taxon>Blaberoidea</taxon>
        <taxon>Blaberidae</taxon>
        <taxon>Diplopterinae</taxon>
        <taxon>Diploptera</taxon>
    </lineage>
</organism>
<keyword evidence="3" id="KW-1185">Reference proteome</keyword>
<reference evidence="2" key="1">
    <citation type="journal article" date="2023" name="IScience">
        <title>Live-bearing cockroach genome reveals convergent evolutionary mechanisms linked to viviparity in insects and beyond.</title>
        <authorList>
            <person name="Fouks B."/>
            <person name="Harrison M.C."/>
            <person name="Mikhailova A.A."/>
            <person name="Marchal E."/>
            <person name="English S."/>
            <person name="Carruthers M."/>
            <person name="Jennings E.C."/>
            <person name="Chiamaka E.L."/>
            <person name="Frigard R.A."/>
            <person name="Pippel M."/>
            <person name="Attardo G.M."/>
            <person name="Benoit J.B."/>
            <person name="Bornberg-Bauer E."/>
            <person name="Tobe S.S."/>
        </authorList>
    </citation>
    <scope>NUCLEOTIDE SEQUENCE</scope>
    <source>
        <strain evidence="2">Stay&amp;Tobe</strain>
    </source>
</reference>
<dbReference type="GO" id="GO:0006629">
    <property type="term" value="P:lipid metabolic process"/>
    <property type="evidence" value="ECO:0007669"/>
    <property type="project" value="InterPro"/>
</dbReference>
<evidence type="ECO:0000313" key="2">
    <source>
        <dbReference type="EMBL" id="KAJ9575168.1"/>
    </source>
</evidence>
<evidence type="ECO:0000259" key="1">
    <source>
        <dbReference type="PROSITE" id="PS50008"/>
    </source>
</evidence>
<protein>
    <recommendedName>
        <fullName evidence="1">PI-PLC Y-box domain-containing protein</fullName>
    </recommendedName>
</protein>
<dbReference type="GO" id="GO:0035556">
    <property type="term" value="P:intracellular signal transduction"/>
    <property type="evidence" value="ECO:0007669"/>
    <property type="project" value="InterPro"/>
</dbReference>
<dbReference type="AlphaFoldDB" id="A0AAD7Z801"/>
<dbReference type="InterPro" id="IPR017946">
    <property type="entry name" value="PLC-like_Pdiesterase_TIM-brl"/>
</dbReference>
<accession>A0AAD7Z801</accession>
<dbReference type="Proteomes" id="UP001233999">
    <property type="component" value="Unassembled WGS sequence"/>
</dbReference>
<dbReference type="InterPro" id="IPR001711">
    <property type="entry name" value="PLipase_C_Pinositol-sp_Y"/>
</dbReference>
<evidence type="ECO:0000313" key="3">
    <source>
        <dbReference type="Proteomes" id="UP001233999"/>
    </source>
</evidence>
<name>A0AAD7Z801_DIPPU</name>
<feature type="non-terminal residue" evidence="2">
    <location>
        <position position="1"/>
    </location>
</feature>
<dbReference type="Gene3D" id="3.20.20.190">
    <property type="entry name" value="Phosphatidylinositol (PI) phosphodiesterase"/>
    <property type="match status" value="1"/>
</dbReference>
<feature type="domain" description="PI-PLC Y-box" evidence="1">
    <location>
        <begin position="13"/>
        <end position="35"/>
    </location>
</feature>
<dbReference type="EMBL" id="JASPKZ010010187">
    <property type="protein sequence ID" value="KAJ9575168.1"/>
    <property type="molecule type" value="Genomic_DNA"/>
</dbReference>
<comment type="caution">
    <text evidence="2">The sequence shown here is derived from an EMBL/GenBank/DDBJ whole genome shotgun (WGS) entry which is preliminary data.</text>
</comment>
<sequence>NFIYKLKFKIIQMFLGYDKFKENGGCGYVLKPGYLCGDGVDYDPTAVQTE</sequence>
<feature type="non-terminal residue" evidence="2">
    <location>
        <position position="50"/>
    </location>
</feature>
<reference evidence="2" key="2">
    <citation type="submission" date="2023-05" db="EMBL/GenBank/DDBJ databases">
        <authorList>
            <person name="Fouks B."/>
        </authorList>
    </citation>
    <scope>NUCLEOTIDE SEQUENCE</scope>
    <source>
        <strain evidence="2">Stay&amp;Tobe</strain>
        <tissue evidence="2">Testes</tissue>
    </source>
</reference>
<dbReference type="PROSITE" id="PS50008">
    <property type="entry name" value="PIPLC_Y_DOMAIN"/>
    <property type="match status" value="1"/>
</dbReference>
<gene>
    <name evidence="2" type="ORF">L9F63_025881</name>
</gene>
<dbReference type="GO" id="GO:0004435">
    <property type="term" value="F:phosphatidylinositol-4,5-bisphosphate phospholipase C activity"/>
    <property type="evidence" value="ECO:0007669"/>
    <property type="project" value="InterPro"/>
</dbReference>
<dbReference type="SUPFAM" id="SSF51695">
    <property type="entry name" value="PLC-like phosphodiesterases"/>
    <property type="match status" value="1"/>
</dbReference>